<evidence type="ECO:0000313" key="3">
    <source>
        <dbReference type="EMBL" id="QQC90174.1"/>
    </source>
</evidence>
<dbReference type="AlphaFoldDB" id="A0A7T4PHJ6"/>
<protein>
    <recommendedName>
        <fullName evidence="5">Secreted protein</fullName>
    </recommendedName>
</protein>
<name>A0A7T4PHJ6_9ACTN</name>
<gene>
    <name evidence="3" type="ORF">I8755_18460</name>
</gene>
<keyword evidence="2" id="KW-0732">Signal</keyword>
<feature type="compositionally biased region" description="Basic and acidic residues" evidence="1">
    <location>
        <begin position="54"/>
        <end position="69"/>
    </location>
</feature>
<feature type="chain" id="PRO_5032475697" description="Secreted protein" evidence="2">
    <location>
        <begin position="32"/>
        <end position="129"/>
    </location>
</feature>
<reference evidence="3 4" key="1">
    <citation type="submission" date="2020-12" db="EMBL/GenBank/DDBJ databases">
        <title>Identification and biosynthesis of polyene macrolides produced by Streptomyces alfalfae Men-myco-93-63.</title>
        <authorList>
            <person name="Liu D."/>
            <person name="Li Y."/>
            <person name="Liu L."/>
            <person name="Han X."/>
            <person name="Shen F."/>
        </authorList>
    </citation>
    <scope>NUCLEOTIDE SEQUENCE [LARGE SCALE GENOMIC DNA]</scope>
    <source>
        <strain evidence="3 4">Men-myco-93-63</strain>
    </source>
</reference>
<organism evidence="3 4">
    <name type="scientific">Streptomyces alfalfae</name>
    <dbReference type="NCBI Taxonomy" id="1642299"/>
    <lineage>
        <taxon>Bacteria</taxon>
        <taxon>Bacillati</taxon>
        <taxon>Actinomycetota</taxon>
        <taxon>Actinomycetes</taxon>
        <taxon>Kitasatosporales</taxon>
        <taxon>Streptomycetaceae</taxon>
        <taxon>Streptomyces</taxon>
    </lineage>
</organism>
<evidence type="ECO:0000256" key="1">
    <source>
        <dbReference type="SAM" id="MobiDB-lite"/>
    </source>
</evidence>
<dbReference type="RefSeq" id="WP_198503104.1">
    <property type="nucleotide sequence ID" value="NZ_CP065959.1"/>
</dbReference>
<feature type="signal peptide" evidence="2">
    <location>
        <begin position="1"/>
        <end position="31"/>
    </location>
</feature>
<evidence type="ECO:0008006" key="5">
    <source>
        <dbReference type="Google" id="ProtNLM"/>
    </source>
</evidence>
<sequence>MPTRARTLRSPLVALLLAVLGLGMFCAPAVAARTAPSAADPVPAAESVSVSAPGHDRPGCGRGERRDGLDDPAQSPRPSTSHELLPALAEAHGGGGSWAGDPAFLDLTPVRGPPEPLAPSPFALSVLRV</sequence>
<proteinExistence type="predicted"/>
<dbReference type="EMBL" id="CP065959">
    <property type="protein sequence ID" value="QQC90174.1"/>
    <property type="molecule type" value="Genomic_DNA"/>
</dbReference>
<dbReference type="Proteomes" id="UP000596130">
    <property type="component" value="Chromosome"/>
</dbReference>
<accession>A0A7T4PHJ6</accession>
<evidence type="ECO:0000313" key="4">
    <source>
        <dbReference type="Proteomes" id="UP000596130"/>
    </source>
</evidence>
<evidence type="ECO:0000256" key="2">
    <source>
        <dbReference type="SAM" id="SignalP"/>
    </source>
</evidence>
<feature type="region of interest" description="Disordered" evidence="1">
    <location>
        <begin position="36"/>
        <end position="95"/>
    </location>
</feature>